<reference evidence="2 4" key="2">
    <citation type="submission" date="2016-10" db="EMBL/GenBank/DDBJ databases">
        <authorList>
            <person name="Varghese N."/>
            <person name="Submissions S."/>
        </authorList>
    </citation>
    <scope>NUCLEOTIDE SEQUENCE [LARGE SCALE GENOMIC DNA]</scope>
    <source>
        <strain evidence="2 4">DSM 22150</strain>
    </source>
</reference>
<organism evidence="1 3">
    <name type="scientific">Trichococcus ilyis</name>
    <dbReference type="NCBI Taxonomy" id="640938"/>
    <lineage>
        <taxon>Bacteria</taxon>
        <taxon>Bacillati</taxon>
        <taxon>Bacillota</taxon>
        <taxon>Bacilli</taxon>
        <taxon>Lactobacillales</taxon>
        <taxon>Carnobacteriaceae</taxon>
        <taxon>Trichococcus</taxon>
    </lineage>
</organism>
<accession>A0A143YKE4</accession>
<dbReference type="AlphaFoldDB" id="A0A143YKE4"/>
<evidence type="ECO:0000313" key="3">
    <source>
        <dbReference type="Proteomes" id="UP000076878"/>
    </source>
</evidence>
<proteinExistence type="predicted"/>
<dbReference type="STRING" id="640938.TR210_957"/>
<dbReference type="Proteomes" id="UP000076878">
    <property type="component" value="Unassembled WGS sequence"/>
</dbReference>
<dbReference type="EMBL" id="FNYT01000003">
    <property type="protein sequence ID" value="SEI74786.1"/>
    <property type="molecule type" value="Genomic_DNA"/>
</dbReference>
<evidence type="ECO:0000313" key="4">
    <source>
        <dbReference type="Proteomes" id="UP000199280"/>
    </source>
</evidence>
<dbReference type="EMBL" id="FJNB01000005">
    <property type="protein sequence ID" value="CZQ91406.1"/>
    <property type="molecule type" value="Genomic_DNA"/>
</dbReference>
<evidence type="ECO:0000313" key="1">
    <source>
        <dbReference type="EMBL" id="CZQ91406.1"/>
    </source>
</evidence>
<reference evidence="1 3" key="1">
    <citation type="submission" date="2016-02" db="EMBL/GenBank/DDBJ databases">
        <authorList>
            <person name="Wen L."/>
            <person name="He K."/>
            <person name="Yang H."/>
        </authorList>
    </citation>
    <scope>NUCLEOTIDE SEQUENCE [LARGE SCALE GENOMIC DNA]</scope>
    <source>
        <strain evidence="1">Trichococcus_R210</strain>
    </source>
</reference>
<dbReference type="OrthoDB" id="2166202at2"/>
<protein>
    <submittedName>
        <fullName evidence="1">Uncharacterized protein</fullName>
    </submittedName>
</protein>
<sequence length="166" mass="19652">MTQTVYTNYWQNRIGNIRKEHGSYKSEEEAIAGIKAWWELHKENHKHVQYNRTNSGALEIVYDDNNYVYRIEKRTIEGALPKRTYRLKKAGEVESLRGKYNLNKESFLFDELPEPIRDRLILAMADINKARNHVYDSEGRLIRGLEDKIRTDSTIPFRKKIPNLNI</sequence>
<dbReference type="Proteomes" id="UP000199280">
    <property type="component" value="Unassembled WGS sequence"/>
</dbReference>
<dbReference type="RefSeq" id="WP_068622081.1">
    <property type="nucleotide sequence ID" value="NZ_FJNB01000005.1"/>
</dbReference>
<keyword evidence="4" id="KW-1185">Reference proteome</keyword>
<gene>
    <name evidence="2" type="ORF">SAMN05216375_10388</name>
    <name evidence="1" type="ORF">TR210_957</name>
</gene>
<name>A0A143YKE4_9LACT</name>
<evidence type="ECO:0000313" key="2">
    <source>
        <dbReference type="EMBL" id="SEI74786.1"/>
    </source>
</evidence>